<dbReference type="Pfam" id="PF00905">
    <property type="entry name" value="Transpeptidase"/>
    <property type="match status" value="1"/>
</dbReference>
<evidence type="ECO:0000313" key="12">
    <source>
        <dbReference type="EMBL" id="MFC7218095.1"/>
    </source>
</evidence>
<feature type="domain" description="Penicillin-binding protein transpeptidase" evidence="10">
    <location>
        <begin position="362"/>
        <end position="669"/>
    </location>
</feature>
<name>A0ABW2GB97_9ACTN</name>
<organism evidence="12 13">
    <name type="scientific">Streptomyces polyrhachis</name>
    <dbReference type="NCBI Taxonomy" id="1282885"/>
    <lineage>
        <taxon>Bacteria</taxon>
        <taxon>Bacillati</taxon>
        <taxon>Actinomycetota</taxon>
        <taxon>Actinomycetes</taxon>
        <taxon>Kitasatosporales</taxon>
        <taxon>Streptomycetaceae</taxon>
        <taxon>Streptomyces</taxon>
    </lineage>
</organism>
<evidence type="ECO:0000256" key="7">
    <source>
        <dbReference type="ARBA" id="ARBA00034000"/>
    </source>
</evidence>
<dbReference type="SUPFAM" id="SSF53955">
    <property type="entry name" value="Lysozyme-like"/>
    <property type="match status" value="1"/>
</dbReference>
<evidence type="ECO:0000259" key="11">
    <source>
        <dbReference type="Pfam" id="PF00912"/>
    </source>
</evidence>
<dbReference type="Gene3D" id="3.40.710.10">
    <property type="entry name" value="DD-peptidase/beta-lactamase superfamily"/>
    <property type="match status" value="1"/>
</dbReference>
<keyword evidence="6" id="KW-0511">Multifunctional enzyme</keyword>
<comment type="catalytic activity">
    <reaction evidence="7">
        <text>Preferential cleavage: (Ac)2-L-Lys-D-Ala-|-D-Ala. Also transpeptidation of peptidyl-alanyl moieties that are N-acyl substituents of D-alanine.</text>
        <dbReference type="EC" id="3.4.16.4"/>
    </reaction>
</comment>
<dbReference type="Gene3D" id="1.10.3810.10">
    <property type="entry name" value="Biosynthetic peptidoglycan transglycosylase-like"/>
    <property type="match status" value="1"/>
</dbReference>
<keyword evidence="1" id="KW-0121">Carboxypeptidase</keyword>
<reference evidence="13" key="1">
    <citation type="journal article" date="2019" name="Int. J. Syst. Evol. Microbiol.">
        <title>The Global Catalogue of Microorganisms (GCM) 10K type strain sequencing project: providing services to taxonomists for standard genome sequencing and annotation.</title>
        <authorList>
            <consortium name="The Broad Institute Genomics Platform"/>
            <consortium name="The Broad Institute Genome Sequencing Center for Infectious Disease"/>
            <person name="Wu L."/>
            <person name="Ma J."/>
        </authorList>
    </citation>
    <scope>NUCLEOTIDE SEQUENCE [LARGE SCALE GENOMIC DNA]</scope>
    <source>
        <strain evidence="13">CGMCC 1.13681</strain>
    </source>
</reference>
<feature type="region of interest" description="Disordered" evidence="9">
    <location>
        <begin position="444"/>
        <end position="467"/>
    </location>
</feature>
<evidence type="ECO:0000256" key="2">
    <source>
        <dbReference type="ARBA" id="ARBA00022670"/>
    </source>
</evidence>
<proteinExistence type="predicted"/>
<keyword evidence="4 12" id="KW-0808">Transferase</keyword>
<comment type="catalytic activity">
    <reaction evidence="8">
        <text>[GlcNAc-(1-&gt;4)-Mur2Ac(oyl-L-Ala-gamma-D-Glu-L-Lys-D-Ala-D-Ala)](n)-di-trans,octa-cis-undecaprenyl diphosphate + beta-D-GlcNAc-(1-&gt;4)-Mur2Ac(oyl-L-Ala-gamma-D-Glu-L-Lys-D-Ala-D-Ala)-di-trans,octa-cis-undecaprenyl diphosphate = [GlcNAc-(1-&gt;4)-Mur2Ac(oyl-L-Ala-gamma-D-Glu-L-Lys-D-Ala-D-Ala)](n+1)-di-trans,octa-cis-undecaprenyl diphosphate + di-trans,octa-cis-undecaprenyl diphosphate + H(+)</text>
        <dbReference type="Rhea" id="RHEA:23708"/>
        <dbReference type="Rhea" id="RHEA-COMP:9602"/>
        <dbReference type="Rhea" id="RHEA-COMP:9603"/>
        <dbReference type="ChEBI" id="CHEBI:15378"/>
        <dbReference type="ChEBI" id="CHEBI:58405"/>
        <dbReference type="ChEBI" id="CHEBI:60033"/>
        <dbReference type="ChEBI" id="CHEBI:78435"/>
        <dbReference type="EC" id="2.4.99.28"/>
    </reaction>
</comment>
<sequence>MAYKRPGGGLTTAQQAAKFLGVSVLAGGLLAGLSLPAVGALGLAAKGTVEGFDKLPASVEQPPLSQKSTILDKDGGLIATVYARNRTVVPLKQVAPAMQQAIVAIEDMRFYEHGAVDLKGILRAVNANAQAGTVQEGASTLTQQYVKNIAMEEAGEDQAKLAAATRQTLGRKIRELKLAIQVEQELTKKQILENYLNIAFFGEQAYGVEAAAQRYYSKPAKDLTVPEAAMLAGVVQSPSRYDPLNDEQEALKRRNTVIDKMVQAKYVTPAVAAKAKAKGLGLKFSSPRNGCITAVNGAGFFCDYVRETFLQNPVFGKTAGERKKKWEHGGLTIHTTLDPKAQRSINESIKKHVYQTDKVAAAVSMVQPGTGRIVGMGQSRPYGLDPKQHQTTLNLSADQKMGGSRYGFQVGSTFKPITAAAAIEEGMPLTKVYPSPNKMTWKSPIRTCGTNWSNTQRETTQNETREEVGPYGLAEATKKSINTYFAAMISEYGICPVTEMAQRMGVHTGNGGKLSQVPTMTLGVADISPLTMANAYATFANRGVYCTPVAIQSITDAHGKKLRVPKTACSRAMETRTADTINTLLKGVVSDGTGQLAGLSGRDNGGKTGTTDERKNAWYVGHTPNLAAAVWVGGPGAEKPKMVNITIGGKYHYKVFGGAVPAPIWRDAMAGALEGKPAPSFVTVPLPRPEPKKKPGDDDRDKPGNGNNGGLLDGGLLTGGTDGGTTDGTNGSTPTGGTLTGGTTDGTTTVGATDGGTLDGGLLTGGTTGTDGGRNNGGGTTGWQ</sequence>
<dbReference type="EMBL" id="JBHSZO010000009">
    <property type="protein sequence ID" value="MFC7218095.1"/>
    <property type="molecule type" value="Genomic_DNA"/>
</dbReference>
<dbReference type="SUPFAM" id="SSF56601">
    <property type="entry name" value="beta-lactamase/transpeptidase-like"/>
    <property type="match status" value="1"/>
</dbReference>
<dbReference type="PANTHER" id="PTHR32282:SF33">
    <property type="entry name" value="PEPTIDOGLYCAN GLYCOSYLTRANSFERASE"/>
    <property type="match status" value="1"/>
</dbReference>
<evidence type="ECO:0000256" key="9">
    <source>
        <dbReference type="SAM" id="MobiDB-lite"/>
    </source>
</evidence>
<dbReference type="RefSeq" id="WP_386413373.1">
    <property type="nucleotide sequence ID" value="NZ_JBHSZO010000009.1"/>
</dbReference>
<evidence type="ECO:0000313" key="13">
    <source>
        <dbReference type="Proteomes" id="UP001596413"/>
    </source>
</evidence>
<dbReference type="InterPro" id="IPR050396">
    <property type="entry name" value="Glycosyltr_51/Transpeptidase"/>
</dbReference>
<dbReference type="EC" id="2.4.-.-" evidence="12"/>
<dbReference type="GO" id="GO:0016757">
    <property type="term" value="F:glycosyltransferase activity"/>
    <property type="evidence" value="ECO:0007669"/>
    <property type="project" value="UniProtKB-KW"/>
</dbReference>
<dbReference type="InterPro" id="IPR012338">
    <property type="entry name" value="Beta-lactam/transpept-like"/>
</dbReference>
<keyword evidence="2" id="KW-0645">Protease</keyword>
<comment type="caution">
    <text evidence="12">The sequence shown here is derived from an EMBL/GenBank/DDBJ whole genome shotgun (WGS) entry which is preliminary data.</text>
</comment>
<dbReference type="InterPro" id="IPR001264">
    <property type="entry name" value="Glyco_trans_51"/>
</dbReference>
<accession>A0ABW2GB97</accession>
<feature type="compositionally biased region" description="Gly residues" evidence="9">
    <location>
        <begin position="753"/>
        <end position="784"/>
    </location>
</feature>
<gene>
    <name evidence="12" type="ORF">ACFQLX_07925</name>
</gene>
<dbReference type="InterPro" id="IPR036950">
    <property type="entry name" value="PBP_transglycosylase"/>
</dbReference>
<evidence type="ECO:0000256" key="3">
    <source>
        <dbReference type="ARBA" id="ARBA00022676"/>
    </source>
</evidence>
<evidence type="ECO:0000259" key="10">
    <source>
        <dbReference type="Pfam" id="PF00905"/>
    </source>
</evidence>
<evidence type="ECO:0000256" key="6">
    <source>
        <dbReference type="ARBA" id="ARBA00023268"/>
    </source>
</evidence>
<evidence type="ECO:0000256" key="5">
    <source>
        <dbReference type="ARBA" id="ARBA00022801"/>
    </source>
</evidence>
<protein>
    <submittedName>
        <fullName evidence="12">Transglycosylase domain-containing protein</fullName>
        <ecNumber evidence="12">2.4.-.-</ecNumber>
    </submittedName>
</protein>
<dbReference type="InterPro" id="IPR023346">
    <property type="entry name" value="Lysozyme-like_dom_sf"/>
</dbReference>
<feature type="compositionally biased region" description="Basic and acidic residues" evidence="9">
    <location>
        <begin position="689"/>
        <end position="703"/>
    </location>
</feature>
<feature type="region of interest" description="Disordered" evidence="9">
    <location>
        <begin position="676"/>
        <end position="784"/>
    </location>
</feature>
<evidence type="ECO:0000256" key="4">
    <source>
        <dbReference type="ARBA" id="ARBA00022679"/>
    </source>
</evidence>
<dbReference type="Proteomes" id="UP001596413">
    <property type="component" value="Unassembled WGS sequence"/>
</dbReference>
<feature type="compositionally biased region" description="Gly residues" evidence="9">
    <location>
        <begin position="706"/>
        <end position="726"/>
    </location>
</feature>
<keyword evidence="3 12" id="KW-0328">Glycosyltransferase</keyword>
<dbReference type="Pfam" id="PF00912">
    <property type="entry name" value="Transgly"/>
    <property type="match status" value="1"/>
</dbReference>
<keyword evidence="5" id="KW-0378">Hydrolase</keyword>
<dbReference type="InterPro" id="IPR001460">
    <property type="entry name" value="PCN-bd_Tpept"/>
</dbReference>
<evidence type="ECO:0000256" key="1">
    <source>
        <dbReference type="ARBA" id="ARBA00022645"/>
    </source>
</evidence>
<evidence type="ECO:0000256" key="8">
    <source>
        <dbReference type="ARBA" id="ARBA00049902"/>
    </source>
</evidence>
<dbReference type="PANTHER" id="PTHR32282">
    <property type="entry name" value="BINDING PROTEIN TRANSPEPTIDASE, PUTATIVE-RELATED"/>
    <property type="match status" value="1"/>
</dbReference>
<keyword evidence="13" id="KW-1185">Reference proteome</keyword>
<feature type="domain" description="Glycosyl transferase family 51" evidence="11">
    <location>
        <begin position="76"/>
        <end position="261"/>
    </location>
</feature>
<feature type="compositionally biased region" description="Low complexity" evidence="9">
    <location>
        <begin position="727"/>
        <end position="737"/>
    </location>
</feature>